<feature type="transmembrane region" description="Helical" evidence="2">
    <location>
        <begin position="367"/>
        <end position="389"/>
    </location>
</feature>
<accession>A0A067PKG4</accession>
<feature type="transmembrane region" description="Helical" evidence="2">
    <location>
        <begin position="12"/>
        <end position="31"/>
    </location>
</feature>
<feature type="region of interest" description="Disordered" evidence="1">
    <location>
        <begin position="212"/>
        <end position="241"/>
    </location>
</feature>
<dbReference type="AlphaFoldDB" id="A0A067PKG4"/>
<feature type="transmembrane region" description="Helical" evidence="2">
    <location>
        <begin position="336"/>
        <end position="355"/>
    </location>
</feature>
<proteinExistence type="predicted"/>
<organism evidence="3 4">
    <name type="scientific">Jaapia argillacea MUCL 33604</name>
    <dbReference type="NCBI Taxonomy" id="933084"/>
    <lineage>
        <taxon>Eukaryota</taxon>
        <taxon>Fungi</taxon>
        <taxon>Dikarya</taxon>
        <taxon>Basidiomycota</taxon>
        <taxon>Agaricomycotina</taxon>
        <taxon>Agaricomycetes</taxon>
        <taxon>Agaricomycetidae</taxon>
        <taxon>Jaapiales</taxon>
        <taxon>Jaapiaceae</taxon>
        <taxon>Jaapia</taxon>
    </lineage>
</organism>
<gene>
    <name evidence="3" type="ORF">JAAARDRAFT_692072</name>
</gene>
<protein>
    <submittedName>
        <fullName evidence="3">Uncharacterized protein</fullName>
    </submittedName>
</protein>
<keyword evidence="2" id="KW-0812">Transmembrane</keyword>
<evidence type="ECO:0000313" key="4">
    <source>
        <dbReference type="Proteomes" id="UP000027265"/>
    </source>
</evidence>
<sequence>MSVADICHTRTTWGIVSSCLTTIFACTWAAVHPNIPGPNETSFEVAFSHLGITLVALIAPELVIFWAMKQWFCARRIAKRHSANGWTKTHGFFILMGGFVLVQGTGKAEVPLKLILPKDLKKLAELPPVTEAQIQDKGKRDALSKGVILVQTMWFILQCLGCAIENLPITELEIATLAFTVLNLATYWFWWDKPVDVRCPYPVHELRAPDGSVRGGQNEVPQHDDFSGQWSYGEDSDETTSWPERGDIEIVTEGEDKTTSGPEGFAARISSRIQDVWSGVDYGSAPSLLRRVLITPNFVLMTGFLQPFFSLRRGKRESLRVPTFYAGTLNWGDINLIAWISALITSVFGAIHCLAWSLPFPSHTQQLIWRVCAVAISSLPLLAAGTYHYMYRRGSQVNQYVFFPFITTICLTYLFARITILVLTFRSLRTLPPGAFETVYWTTFIPHL</sequence>
<dbReference type="OrthoDB" id="9451547at2759"/>
<keyword evidence="4" id="KW-1185">Reference proteome</keyword>
<name>A0A067PKG4_9AGAM</name>
<dbReference type="InParanoid" id="A0A067PKG4"/>
<dbReference type="STRING" id="933084.A0A067PKG4"/>
<feature type="transmembrane region" description="Helical" evidence="2">
    <location>
        <begin position="174"/>
        <end position="191"/>
    </location>
</feature>
<feature type="transmembrane region" description="Helical" evidence="2">
    <location>
        <begin position="46"/>
        <end position="67"/>
    </location>
</feature>
<dbReference type="PANTHER" id="PTHR35043">
    <property type="entry name" value="TRANSCRIPTION FACTOR DOMAIN-CONTAINING PROTEIN"/>
    <property type="match status" value="1"/>
</dbReference>
<reference evidence="4" key="1">
    <citation type="journal article" date="2014" name="Proc. Natl. Acad. Sci. U.S.A.">
        <title>Extensive sampling of basidiomycete genomes demonstrates inadequacy of the white-rot/brown-rot paradigm for wood decay fungi.</title>
        <authorList>
            <person name="Riley R."/>
            <person name="Salamov A.A."/>
            <person name="Brown D.W."/>
            <person name="Nagy L.G."/>
            <person name="Floudas D."/>
            <person name="Held B.W."/>
            <person name="Levasseur A."/>
            <person name="Lombard V."/>
            <person name="Morin E."/>
            <person name="Otillar R."/>
            <person name="Lindquist E.A."/>
            <person name="Sun H."/>
            <person name="LaButti K.M."/>
            <person name="Schmutz J."/>
            <person name="Jabbour D."/>
            <person name="Luo H."/>
            <person name="Baker S.E."/>
            <person name="Pisabarro A.G."/>
            <person name="Walton J.D."/>
            <person name="Blanchette R.A."/>
            <person name="Henrissat B."/>
            <person name="Martin F."/>
            <person name="Cullen D."/>
            <person name="Hibbett D.S."/>
            <person name="Grigoriev I.V."/>
        </authorList>
    </citation>
    <scope>NUCLEOTIDE SEQUENCE [LARGE SCALE GENOMIC DNA]</scope>
    <source>
        <strain evidence="4">MUCL 33604</strain>
    </source>
</reference>
<dbReference type="Proteomes" id="UP000027265">
    <property type="component" value="Unassembled WGS sequence"/>
</dbReference>
<feature type="transmembrane region" description="Helical" evidence="2">
    <location>
        <begin position="147"/>
        <end position="168"/>
    </location>
</feature>
<evidence type="ECO:0000256" key="2">
    <source>
        <dbReference type="SAM" id="Phobius"/>
    </source>
</evidence>
<evidence type="ECO:0000256" key="1">
    <source>
        <dbReference type="SAM" id="MobiDB-lite"/>
    </source>
</evidence>
<dbReference type="EMBL" id="KL197725">
    <property type="protein sequence ID" value="KDQ55319.1"/>
    <property type="molecule type" value="Genomic_DNA"/>
</dbReference>
<evidence type="ECO:0000313" key="3">
    <source>
        <dbReference type="EMBL" id="KDQ55319.1"/>
    </source>
</evidence>
<dbReference type="HOGENOM" id="CLU_022883_6_1_1"/>
<keyword evidence="2" id="KW-0472">Membrane</keyword>
<feature type="transmembrane region" description="Helical" evidence="2">
    <location>
        <begin position="401"/>
        <end position="423"/>
    </location>
</feature>
<keyword evidence="2" id="KW-1133">Transmembrane helix</keyword>
<dbReference type="PANTHER" id="PTHR35043:SF7">
    <property type="entry name" value="TRANSCRIPTION FACTOR DOMAIN-CONTAINING PROTEIN"/>
    <property type="match status" value="1"/>
</dbReference>